<organism evidence="2 3">
    <name type="scientific">Corticimicrobacter populi</name>
    <dbReference type="NCBI Taxonomy" id="2175229"/>
    <lineage>
        <taxon>Bacteria</taxon>
        <taxon>Pseudomonadati</taxon>
        <taxon>Pseudomonadota</taxon>
        <taxon>Betaproteobacteria</taxon>
        <taxon>Burkholderiales</taxon>
        <taxon>Alcaligenaceae</taxon>
        <taxon>Corticimicrobacter</taxon>
    </lineage>
</organism>
<name>A0A2V1K7R4_9BURK</name>
<accession>A0A2V1K7R4</accession>
<dbReference type="EMBL" id="QETA01000001">
    <property type="protein sequence ID" value="PWF25012.1"/>
    <property type="molecule type" value="Genomic_DNA"/>
</dbReference>
<dbReference type="Proteomes" id="UP000245212">
    <property type="component" value="Unassembled WGS sequence"/>
</dbReference>
<sequence>MGARIMNRQQRRAAERQQARQRAQRRVERPIPVPMIVKMTTVLAPLESILKQLELDGTVHVDDQGSPIFKVAHENRWFAMVPALLGVVDMFEMWATRHSKQFDVSALSRLAHKLEYGMPVMKADTDAVRALLPRMQRVACYLSHDEAKNLILQTQIKEEMEAVRS</sequence>
<dbReference type="AlphaFoldDB" id="A0A2V1K7R4"/>
<protein>
    <submittedName>
        <fullName evidence="2">Uncharacterized protein</fullName>
    </submittedName>
</protein>
<proteinExistence type="predicted"/>
<evidence type="ECO:0000313" key="3">
    <source>
        <dbReference type="Proteomes" id="UP000245212"/>
    </source>
</evidence>
<comment type="caution">
    <text evidence="2">The sequence shown here is derived from an EMBL/GenBank/DDBJ whole genome shotgun (WGS) entry which is preliminary data.</text>
</comment>
<evidence type="ECO:0000313" key="2">
    <source>
        <dbReference type="EMBL" id="PWF25012.1"/>
    </source>
</evidence>
<evidence type="ECO:0000256" key="1">
    <source>
        <dbReference type="SAM" id="MobiDB-lite"/>
    </source>
</evidence>
<keyword evidence="3" id="KW-1185">Reference proteome</keyword>
<gene>
    <name evidence="2" type="ORF">DD235_02240</name>
</gene>
<feature type="region of interest" description="Disordered" evidence="1">
    <location>
        <begin position="1"/>
        <end position="26"/>
    </location>
</feature>
<reference evidence="3" key="1">
    <citation type="submission" date="2018-05" db="EMBL/GenBank/DDBJ databases">
        <authorList>
            <person name="Li Y."/>
        </authorList>
    </citation>
    <scope>NUCLEOTIDE SEQUENCE [LARGE SCALE GENOMIC DNA]</scope>
    <source>
        <strain evidence="3">3d-2-2</strain>
    </source>
</reference>